<dbReference type="RefSeq" id="WP_124954402.1">
    <property type="nucleotide sequence ID" value="NZ_RRCH01000014.1"/>
</dbReference>
<gene>
    <name evidence="1" type="ORF">EIK79_06965</name>
</gene>
<dbReference type="Pfam" id="PF05402">
    <property type="entry name" value="PqqD"/>
    <property type="match status" value="1"/>
</dbReference>
<sequence length="122" mass="14028">MTEPARDPTAVPIRTTDDWHCEQIDGTPHVTIQRPRRVRNRLDRFLFKLFDTPTDRELELDAVGSAVWLECDGSTTTEEIANELKATFAPERVDPVSETLPYFLTQLSEFELIRYESAAETE</sequence>
<keyword evidence="2" id="KW-1185">Reference proteome</keyword>
<evidence type="ECO:0000313" key="1">
    <source>
        <dbReference type="EMBL" id="RRJ31450.1"/>
    </source>
</evidence>
<accession>A0A3P3RFB1</accession>
<dbReference type="InterPro" id="IPR008792">
    <property type="entry name" value="PQQD"/>
</dbReference>
<organism evidence="1 2">
    <name type="scientific">Halocatena pleomorpha</name>
    <dbReference type="NCBI Taxonomy" id="1785090"/>
    <lineage>
        <taxon>Archaea</taxon>
        <taxon>Methanobacteriati</taxon>
        <taxon>Methanobacteriota</taxon>
        <taxon>Stenosarchaea group</taxon>
        <taxon>Halobacteria</taxon>
        <taxon>Halobacteriales</taxon>
        <taxon>Natronomonadaceae</taxon>
        <taxon>Halocatena</taxon>
    </lineage>
</organism>
<dbReference type="EMBL" id="RRCH01000014">
    <property type="protein sequence ID" value="RRJ31450.1"/>
    <property type="molecule type" value="Genomic_DNA"/>
</dbReference>
<protein>
    <submittedName>
        <fullName evidence="1">PqqD family protein</fullName>
    </submittedName>
</protein>
<dbReference type="OrthoDB" id="211309at2157"/>
<reference evidence="1 2" key="1">
    <citation type="submission" date="2018-11" db="EMBL/GenBank/DDBJ databases">
        <title>Taxonoimc description of Halomarina strain SPP-AMP-1.</title>
        <authorList>
            <person name="Pal Y."/>
            <person name="Srinivasana K."/>
            <person name="Verma A."/>
            <person name="Kumar P."/>
        </authorList>
    </citation>
    <scope>NUCLEOTIDE SEQUENCE [LARGE SCALE GENOMIC DNA]</scope>
    <source>
        <strain evidence="1 2">SPP-AMP-1</strain>
    </source>
</reference>
<dbReference type="Gene3D" id="1.10.10.1150">
    <property type="entry name" value="Coenzyme PQQ synthesis protein D (PqqD)"/>
    <property type="match status" value="1"/>
</dbReference>
<dbReference type="InterPro" id="IPR041881">
    <property type="entry name" value="PqqD_sf"/>
</dbReference>
<name>A0A3P3RFB1_9EURY</name>
<dbReference type="AlphaFoldDB" id="A0A3P3RFB1"/>
<proteinExistence type="predicted"/>
<evidence type="ECO:0000313" key="2">
    <source>
        <dbReference type="Proteomes" id="UP000282322"/>
    </source>
</evidence>
<dbReference type="Proteomes" id="UP000282322">
    <property type="component" value="Unassembled WGS sequence"/>
</dbReference>
<comment type="caution">
    <text evidence="1">The sequence shown here is derived from an EMBL/GenBank/DDBJ whole genome shotgun (WGS) entry which is preliminary data.</text>
</comment>